<dbReference type="AlphaFoldDB" id="I7M7R7"/>
<evidence type="ECO:0000313" key="2">
    <source>
        <dbReference type="Proteomes" id="UP000009168"/>
    </source>
</evidence>
<name>I7M7R7_TETTS</name>
<dbReference type="Proteomes" id="UP000009168">
    <property type="component" value="Unassembled WGS sequence"/>
</dbReference>
<dbReference type="EMBL" id="GG662703">
    <property type="protein sequence ID" value="EAR95713.2"/>
    <property type="molecule type" value="Genomic_DNA"/>
</dbReference>
<proteinExistence type="predicted"/>
<dbReference type="InParanoid" id="I7M7R7"/>
<reference evidence="2" key="1">
    <citation type="journal article" date="2006" name="PLoS Biol.">
        <title>Macronuclear genome sequence of the ciliate Tetrahymena thermophila, a model eukaryote.</title>
        <authorList>
            <person name="Eisen J.A."/>
            <person name="Coyne R.S."/>
            <person name="Wu M."/>
            <person name="Wu D."/>
            <person name="Thiagarajan M."/>
            <person name="Wortman J.R."/>
            <person name="Badger J.H."/>
            <person name="Ren Q."/>
            <person name="Amedeo P."/>
            <person name="Jones K.M."/>
            <person name="Tallon L.J."/>
            <person name="Delcher A.L."/>
            <person name="Salzberg S.L."/>
            <person name="Silva J.C."/>
            <person name="Haas B.J."/>
            <person name="Majoros W.H."/>
            <person name="Farzad M."/>
            <person name="Carlton J.M."/>
            <person name="Smith R.K. Jr."/>
            <person name="Garg J."/>
            <person name="Pearlman R.E."/>
            <person name="Karrer K.M."/>
            <person name="Sun L."/>
            <person name="Manning G."/>
            <person name="Elde N.C."/>
            <person name="Turkewitz A.P."/>
            <person name="Asai D.J."/>
            <person name="Wilkes D.E."/>
            <person name="Wang Y."/>
            <person name="Cai H."/>
            <person name="Collins K."/>
            <person name="Stewart B.A."/>
            <person name="Lee S.R."/>
            <person name="Wilamowska K."/>
            <person name="Weinberg Z."/>
            <person name="Ruzzo W.L."/>
            <person name="Wloga D."/>
            <person name="Gaertig J."/>
            <person name="Frankel J."/>
            <person name="Tsao C.-C."/>
            <person name="Gorovsky M.A."/>
            <person name="Keeling P.J."/>
            <person name="Waller R.F."/>
            <person name="Patron N.J."/>
            <person name="Cherry J.M."/>
            <person name="Stover N.A."/>
            <person name="Krieger C.J."/>
            <person name="del Toro C."/>
            <person name="Ryder H.F."/>
            <person name="Williamson S.C."/>
            <person name="Barbeau R.A."/>
            <person name="Hamilton E.P."/>
            <person name="Orias E."/>
        </authorList>
    </citation>
    <scope>NUCLEOTIDE SEQUENCE [LARGE SCALE GENOMIC DNA]</scope>
    <source>
        <strain evidence="2">SB210</strain>
    </source>
</reference>
<protein>
    <submittedName>
        <fullName evidence="1">Uncharacterized protein</fullName>
    </submittedName>
</protein>
<evidence type="ECO:0000313" key="1">
    <source>
        <dbReference type="EMBL" id="EAR95713.2"/>
    </source>
</evidence>
<sequence length="151" mass="17487">MQQSTVPMLSRLFDCKQLKLNTELLDQDSKLLTLSYLENNTYTTFQKNTNQQPLDNNIKSLVFDQIDMIQSEGEHTQQTPAESKIQLDQNTQKIKSTKFIKSISQINQVNSKIKQSNLASHRLCRESDKNMEEINLKSLSLESIMKSKKLY</sequence>
<keyword evidence="2" id="KW-1185">Reference proteome</keyword>
<accession>I7M7R7</accession>
<dbReference type="RefSeq" id="XP_001015958.2">
    <property type="nucleotide sequence ID" value="XM_001015958.2"/>
</dbReference>
<dbReference type="KEGG" id="tet:TTHERM_00268240"/>
<gene>
    <name evidence="1" type="ORF">TTHERM_00268240</name>
</gene>
<dbReference type="GeneID" id="7846344"/>
<organism evidence="1 2">
    <name type="scientific">Tetrahymena thermophila (strain SB210)</name>
    <dbReference type="NCBI Taxonomy" id="312017"/>
    <lineage>
        <taxon>Eukaryota</taxon>
        <taxon>Sar</taxon>
        <taxon>Alveolata</taxon>
        <taxon>Ciliophora</taxon>
        <taxon>Intramacronucleata</taxon>
        <taxon>Oligohymenophorea</taxon>
        <taxon>Hymenostomatida</taxon>
        <taxon>Tetrahymenina</taxon>
        <taxon>Tetrahymenidae</taxon>
        <taxon>Tetrahymena</taxon>
    </lineage>
</organism>